<feature type="domain" description="N-acetyltransferase" evidence="1">
    <location>
        <begin position="12"/>
        <end position="157"/>
    </location>
</feature>
<dbReference type="SUPFAM" id="SSF55729">
    <property type="entry name" value="Acyl-CoA N-acyltransferases (Nat)"/>
    <property type="match status" value="1"/>
</dbReference>
<name>A0A2M8LH83_9BACT</name>
<dbReference type="InterPro" id="IPR000182">
    <property type="entry name" value="GNAT_dom"/>
</dbReference>
<dbReference type="InterPro" id="IPR016181">
    <property type="entry name" value="Acyl_CoA_acyltransferase"/>
</dbReference>
<dbReference type="Pfam" id="PF00583">
    <property type="entry name" value="Acetyltransf_1"/>
    <property type="match status" value="1"/>
</dbReference>
<dbReference type="EMBL" id="PFEU01000011">
    <property type="protein sequence ID" value="PJE76792.1"/>
    <property type="molecule type" value="Genomic_DNA"/>
</dbReference>
<dbReference type="Proteomes" id="UP000231436">
    <property type="component" value="Unassembled WGS sequence"/>
</dbReference>
<gene>
    <name evidence="2" type="ORF">COV05_02650</name>
</gene>
<proteinExistence type="predicted"/>
<evidence type="ECO:0000313" key="3">
    <source>
        <dbReference type="Proteomes" id="UP000231436"/>
    </source>
</evidence>
<comment type="caution">
    <text evidence="2">The sequence shown here is derived from an EMBL/GenBank/DDBJ whole genome shotgun (WGS) entry which is preliminary data.</text>
</comment>
<evidence type="ECO:0000313" key="2">
    <source>
        <dbReference type="EMBL" id="PJE76792.1"/>
    </source>
</evidence>
<organism evidence="2 3">
    <name type="scientific">Candidatus Uhrbacteria bacterium CG10_big_fil_rev_8_21_14_0_10_48_16</name>
    <dbReference type="NCBI Taxonomy" id="1975038"/>
    <lineage>
        <taxon>Bacteria</taxon>
        <taxon>Candidatus Uhriibacteriota</taxon>
    </lineage>
</organism>
<dbReference type="AlphaFoldDB" id="A0A2M8LH83"/>
<dbReference type="Gene3D" id="3.40.630.30">
    <property type="match status" value="1"/>
</dbReference>
<sequence length="302" mass="33763">MGSEDGGTMCTFKIRNATNGDIPAINGLFKGEYGLGYPYLMTHLPADQINLVAERSGRIVGFARAAPYGVYAHVWELCSLVVESDARKLGIARAFTVERIERLRRMGVKTLVSEAVTCYEDCASQRNLHNFGFKPYGLLPFVHPWIRPEVLGDQPLSLLLMVANLNGGTGFGSRELFLERGDMDALTLITEPGTLVPPWQARISTNIDPLVKNGKLVHGIRGADFVDIPLNHLSAIEHRHSLRAQGYRFAALLPGFTRDTSEPLDFLRVYRPPRYDLTFDLVHVTPNLEPLKHYCQEEFITP</sequence>
<dbReference type="GO" id="GO:0016747">
    <property type="term" value="F:acyltransferase activity, transferring groups other than amino-acyl groups"/>
    <property type="evidence" value="ECO:0007669"/>
    <property type="project" value="InterPro"/>
</dbReference>
<dbReference type="CDD" id="cd04301">
    <property type="entry name" value="NAT_SF"/>
    <property type="match status" value="1"/>
</dbReference>
<dbReference type="PROSITE" id="PS51186">
    <property type="entry name" value="GNAT"/>
    <property type="match status" value="1"/>
</dbReference>
<evidence type="ECO:0000259" key="1">
    <source>
        <dbReference type="PROSITE" id="PS51186"/>
    </source>
</evidence>
<protein>
    <recommendedName>
        <fullName evidence="1">N-acetyltransferase domain-containing protein</fullName>
    </recommendedName>
</protein>
<accession>A0A2M8LH83</accession>
<reference evidence="3" key="1">
    <citation type="submission" date="2017-09" db="EMBL/GenBank/DDBJ databases">
        <title>Depth-based differentiation of microbial function through sediment-hosted aquifers and enrichment of novel symbionts in the deep terrestrial subsurface.</title>
        <authorList>
            <person name="Probst A.J."/>
            <person name="Ladd B."/>
            <person name="Jarett J.K."/>
            <person name="Geller-Mcgrath D.E."/>
            <person name="Sieber C.M.K."/>
            <person name="Emerson J.B."/>
            <person name="Anantharaman K."/>
            <person name="Thomas B.C."/>
            <person name="Malmstrom R."/>
            <person name="Stieglmeier M."/>
            <person name="Klingl A."/>
            <person name="Woyke T."/>
            <person name="Ryan C.M."/>
            <person name="Banfield J.F."/>
        </authorList>
    </citation>
    <scope>NUCLEOTIDE SEQUENCE [LARGE SCALE GENOMIC DNA]</scope>
</reference>